<evidence type="ECO:0000259" key="1">
    <source>
        <dbReference type="Pfam" id="PF12660"/>
    </source>
</evidence>
<proteinExistence type="predicted"/>
<dbReference type="InterPro" id="IPR044230">
    <property type="entry name" value="GTF3C4"/>
</dbReference>
<keyword evidence="3" id="KW-1185">Reference proteome</keyword>
<dbReference type="AlphaFoldDB" id="A0AAV2QPP7"/>
<dbReference type="GO" id="GO:0004402">
    <property type="term" value="F:histone acetyltransferase activity"/>
    <property type="evidence" value="ECO:0007669"/>
    <property type="project" value="InterPro"/>
</dbReference>
<dbReference type="GO" id="GO:0000127">
    <property type="term" value="C:transcription factor TFIIIC complex"/>
    <property type="evidence" value="ECO:0007669"/>
    <property type="project" value="InterPro"/>
</dbReference>
<dbReference type="Pfam" id="PF12660">
    <property type="entry name" value="zf-TFIIIC"/>
    <property type="match status" value="1"/>
</dbReference>
<evidence type="ECO:0000313" key="2">
    <source>
        <dbReference type="EMBL" id="CAL4092872.1"/>
    </source>
</evidence>
<name>A0AAV2QPP7_MEGNR</name>
<dbReference type="EMBL" id="CAXKWB010008883">
    <property type="protein sequence ID" value="CAL4092872.1"/>
    <property type="molecule type" value="Genomic_DNA"/>
</dbReference>
<feature type="non-terminal residue" evidence="2">
    <location>
        <position position="1"/>
    </location>
</feature>
<comment type="caution">
    <text evidence="2">The sequence shown here is derived from an EMBL/GenBank/DDBJ whole genome shotgun (WGS) entry which is preliminary data.</text>
</comment>
<feature type="domain" description="Transcription factor IIIC putative zinc-finger" evidence="1">
    <location>
        <begin position="326"/>
        <end position="394"/>
    </location>
</feature>
<dbReference type="InterPro" id="IPR024764">
    <property type="entry name" value="TFIIIC_Znf"/>
</dbReference>
<accession>A0AAV2QPP7</accession>
<protein>
    <recommendedName>
        <fullName evidence="1">Transcription factor IIIC putative zinc-finger domain-containing protein</fullName>
    </recommendedName>
</protein>
<evidence type="ECO:0000313" key="3">
    <source>
        <dbReference type="Proteomes" id="UP001497623"/>
    </source>
</evidence>
<reference evidence="2 3" key="1">
    <citation type="submission" date="2024-05" db="EMBL/GenBank/DDBJ databases">
        <authorList>
            <person name="Wallberg A."/>
        </authorList>
    </citation>
    <scope>NUCLEOTIDE SEQUENCE [LARGE SCALE GENOMIC DNA]</scope>
</reference>
<organism evidence="2 3">
    <name type="scientific">Meganyctiphanes norvegica</name>
    <name type="common">Northern krill</name>
    <name type="synonym">Thysanopoda norvegica</name>
    <dbReference type="NCBI Taxonomy" id="48144"/>
    <lineage>
        <taxon>Eukaryota</taxon>
        <taxon>Metazoa</taxon>
        <taxon>Ecdysozoa</taxon>
        <taxon>Arthropoda</taxon>
        <taxon>Crustacea</taxon>
        <taxon>Multicrustacea</taxon>
        <taxon>Malacostraca</taxon>
        <taxon>Eumalacostraca</taxon>
        <taxon>Eucarida</taxon>
        <taxon>Euphausiacea</taxon>
        <taxon>Euphausiidae</taxon>
        <taxon>Meganyctiphanes</taxon>
    </lineage>
</organism>
<sequence>GFLTVGNCHGQVKMFEIHFDKRKVSLKNYGFAHEDEDNLNVNHIHVSYIEEGKTYPNEGQLLLAVAKHNILLASIVKITNDAISVENTTFKHIAKLAITGIVFLNPAFIYISVKDGAVHHASININDKDKLSIVVHEPVFQSEGSSYTGFMTSPNKTVWGVLESISVAYDHLIVREPTQINFYQVGRPKTILNHLRQSKLPIYRNIDLLESLRISILKCEEGDLNVLSIEEIKKLSINQQKLEHWLLRMFRAIGYKKSEAKDMEALENLICRNIIEDNAVSTLRNYNVEGKIPAEVSLSLNLMCKWLHQQTHYDVLIKSILQKLQDSEEEKCLVCKDTVEISSLTMETCSQGHKIPRCPRTLLLTRPSVQCPRCRVFSHEQLKCPESNVMPRCTFCNGFVLQLTKRKRKEVTKNEILFIGSEQCT</sequence>
<gene>
    <name evidence="2" type="ORF">MNOR_LOCUS14671</name>
</gene>
<dbReference type="Proteomes" id="UP001497623">
    <property type="component" value="Unassembled WGS sequence"/>
</dbReference>
<dbReference type="PANTHER" id="PTHR15496">
    <property type="entry name" value="GENERAL TRANSCRIPTION FACTOR 3C POLYPEPTIDE 4 FAMILY"/>
    <property type="match status" value="1"/>
</dbReference>
<dbReference type="PANTHER" id="PTHR15496:SF2">
    <property type="entry name" value="GENERAL TRANSCRIPTION FACTOR 3C POLYPEPTIDE 4"/>
    <property type="match status" value="1"/>
</dbReference>
<dbReference type="GO" id="GO:0006384">
    <property type="term" value="P:transcription initiation at RNA polymerase III promoter"/>
    <property type="evidence" value="ECO:0007669"/>
    <property type="project" value="InterPro"/>
</dbReference>